<proteinExistence type="predicted"/>
<accession>A0A7C3J6R2</accession>
<sequence length="83" mass="9686">MKKVILLFGNWSKESQEVKEFWLKMKKTKKFDLKIFDVSTKEGADLMDRYEVSVIPVTIIDGEIKFIGIPDIKTVEEIFDEEG</sequence>
<organism evidence="2">
    <name type="scientific">candidate division WOR-3 bacterium</name>
    <dbReference type="NCBI Taxonomy" id="2052148"/>
    <lineage>
        <taxon>Bacteria</taxon>
        <taxon>Bacteria division WOR-3</taxon>
    </lineage>
</organism>
<evidence type="ECO:0000313" key="2">
    <source>
        <dbReference type="EMBL" id="HFK24069.1"/>
    </source>
</evidence>
<evidence type="ECO:0000259" key="1">
    <source>
        <dbReference type="Pfam" id="PF13192"/>
    </source>
</evidence>
<dbReference type="InterPro" id="IPR012336">
    <property type="entry name" value="Thioredoxin-like_fold"/>
</dbReference>
<dbReference type="SUPFAM" id="SSF52833">
    <property type="entry name" value="Thioredoxin-like"/>
    <property type="match status" value="1"/>
</dbReference>
<comment type="caution">
    <text evidence="2">The sequence shown here is derived from an EMBL/GenBank/DDBJ whole genome shotgun (WGS) entry which is preliminary data.</text>
</comment>
<dbReference type="EMBL" id="DSTT01000005">
    <property type="protein sequence ID" value="HFK24069.1"/>
    <property type="molecule type" value="Genomic_DNA"/>
</dbReference>
<dbReference type="Pfam" id="PF13192">
    <property type="entry name" value="Thioredoxin_3"/>
    <property type="match status" value="1"/>
</dbReference>
<dbReference type="Gene3D" id="3.40.30.10">
    <property type="entry name" value="Glutaredoxin"/>
    <property type="match status" value="1"/>
</dbReference>
<feature type="domain" description="Thioredoxin-like fold" evidence="1">
    <location>
        <begin position="16"/>
        <end position="79"/>
    </location>
</feature>
<reference evidence="2" key="1">
    <citation type="journal article" date="2020" name="mSystems">
        <title>Genome- and Community-Level Interaction Insights into Carbon Utilization and Element Cycling Functions of Hydrothermarchaeota in Hydrothermal Sediment.</title>
        <authorList>
            <person name="Zhou Z."/>
            <person name="Liu Y."/>
            <person name="Xu W."/>
            <person name="Pan J."/>
            <person name="Luo Z.H."/>
            <person name="Li M."/>
        </authorList>
    </citation>
    <scope>NUCLEOTIDE SEQUENCE [LARGE SCALE GENOMIC DNA]</scope>
    <source>
        <strain evidence="2">SpSt-464</strain>
    </source>
</reference>
<gene>
    <name evidence="2" type="ORF">ENS15_05400</name>
</gene>
<dbReference type="InterPro" id="IPR036249">
    <property type="entry name" value="Thioredoxin-like_sf"/>
</dbReference>
<protein>
    <recommendedName>
        <fullName evidence="1">Thioredoxin-like fold domain-containing protein</fullName>
    </recommendedName>
</protein>
<dbReference type="AlphaFoldDB" id="A0A7C3J6R2"/>
<name>A0A7C3J6R2_UNCW3</name>